<evidence type="ECO:0000256" key="3">
    <source>
        <dbReference type="ARBA" id="ARBA00022989"/>
    </source>
</evidence>
<dbReference type="SUPFAM" id="SSF81442">
    <property type="entry name" value="Cytochrome c oxidase subunit I-like"/>
    <property type="match status" value="1"/>
</dbReference>
<keyword evidence="2 6" id="KW-0812">Transmembrane</keyword>
<feature type="domain" description="Cytochrome oxidase subunit I profile" evidence="7">
    <location>
        <begin position="1"/>
        <end position="220"/>
    </location>
</feature>
<feature type="transmembrane region" description="Helical" evidence="6">
    <location>
        <begin position="99"/>
        <end position="119"/>
    </location>
</feature>
<protein>
    <recommendedName>
        <fullName evidence="7">Cytochrome oxidase subunit I profile domain-containing protein</fullName>
    </recommendedName>
</protein>
<proteinExistence type="predicted"/>
<dbReference type="GO" id="GO:0009060">
    <property type="term" value="P:aerobic respiration"/>
    <property type="evidence" value="ECO:0007669"/>
    <property type="project" value="InterPro"/>
</dbReference>
<feature type="non-terminal residue" evidence="8">
    <location>
        <position position="1"/>
    </location>
</feature>
<feature type="compositionally biased region" description="Basic and acidic residues" evidence="5">
    <location>
        <begin position="260"/>
        <end position="272"/>
    </location>
</feature>
<dbReference type="Gene3D" id="1.20.210.10">
    <property type="entry name" value="Cytochrome c oxidase-like, subunit I domain"/>
    <property type="match status" value="1"/>
</dbReference>
<evidence type="ECO:0000256" key="1">
    <source>
        <dbReference type="ARBA" id="ARBA00004141"/>
    </source>
</evidence>
<accession>X0Z5G3</accession>
<dbReference type="GO" id="GO:0016020">
    <property type="term" value="C:membrane"/>
    <property type="evidence" value="ECO:0007669"/>
    <property type="project" value="UniProtKB-SubCell"/>
</dbReference>
<feature type="region of interest" description="Disordered" evidence="5">
    <location>
        <begin position="243"/>
        <end position="300"/>
    </location>
</feature>
<dbReference type="InterPro" id="IPR000883">
    <property type="entry name" value="Cyt_C_Oxase_1"/>
</dbReference>
<reference evidence="8" key="1">
    <citation type="journal article" date="2014" name="Front. Microbiol.">
        <title>High frequency of phylogenetically diverse reductive dehalogenase-homologous genes in deep subseafloor sedimentary metagenomes.</title>
        <authorList>
            <person name="Kawai M."/>
            <person name="Futagami T."/>
            <person name="Toyoda A."/>
            <person name="Takaki Y."/>
            <person name="Nishi S."/>
            <person name="Hori S."/>
            <person name="Arai W."/>
            <person name="Tsubouchi T."/>
            <person name="Morono Y."/>
            <person name="Uchiyama I."/>
            <person name="Ito T."/>
            <person name="Fujiyama A."/>
            <person name="Inagaki F."/>
            <person name="Takami H."/>
        </authorList>
    </citation>
    <scope>NUCLEOTIDE SEQUENCE</scope>
    <source>
        <strain evidence="8">Expedition CK06-06</strain>
    </source>
</reference>
<feature type="compositionally biased region" description="Polar residues" evidence="5">
    <location>
        <begin position="291"/>
        <end position="300"/>
    </location>
</feature>
<organism evidence="8">
    <name type="scientific">marine sediment metagenome</name>
    <dbReference type="NCBI Taxonomy" id="412755"/>
    <lineage>
        <taxon>unclassified sequences</taxon>
        <taxon>metagenomes</taxon>
        <taxon>ecological metagenomes</taxon>
    </lineage>
</organism>
<dbReference type="EMBL" id="BART01008315">
    <property type="protein sequence ID" value="GAG53637.1"/>
    <property type="molecule type" value="Genomic_DNA"/>
</dbReference>
<evidence type="ECO:0000256" key="6">
    <source>
        <dbReference type="SAM" id="Phobius"/>
    </source>
</evidence>
<dbReference type="PANTHER" id="PTHR10422:SF18">
    <property type="entry name" value="CYTOCHROME C OXIDASE SUBUNIT 1"/>
    <property type="match status" value="1"/>
</dbReference>
<feature type="transmembrane region" description="Helical" evidence="6">
    <location>
        <begin position="126"/>
        <end position="147"/>
    </location>
</feature>
<dbReference type="PROSITE" id="PS00077">
    <property type="entry name" value="COX1_CUB"/>
    <property type="match status" value="1"/>
</dbReference>
<dbReference type="Pfam" id="PF00115">
    <property type="entry name" value="COX1"/>
    <property type="match status" value="1"/>
</dbReference>
<comment type="subcellular location">
    <subcellularLocation>
        <location evidence="1">Membrane</location>
        <topology evidence="1">Multi-pass membrane protein</topology>
    </subcellularLocation>
</comment>
<evidence type="ECO:0000256" key="5">
    <source>
        <dbReference type="SAM" id="MobiDB-lite"/>
    </source>
</evidence>
<feature type="transmembrane region" description="Helical" evidence="6">
    <location>
        <begin position="61"/>
        <end position="79"/>
    </location>
</feature>
<dbReference type="PROSITE" id="PS50855">
    <property type="entry name" value="COX1"/>
    <property type="match status" value="1"/>
</dbReference>
<sequence length="300" mass="32662">GLSSIMGSINVIVTVLHKRSPGMTLFRMPIFVWSVLATSIIALTATQLIGLAFLMVSAERALGMTFFSPILTPGAVAVGSPPGQALLFQNLFWFYSHPAVYVFILPGLGIISELLPVFARKPLFGYKWVALSSMAIALMGFLVWGHHMFTSGMFEGLRIPFMVTTMLIAVPTGVKFFSWAATMWGGKISLKTPMLFTMGAISIFLIGGLTGPPNGVAVLDTNDLVAVVHSKIASPRRLALRRPVAHRSVHSKHPLEPVGEDSRTNQESHRANQDSNDDGSLFDLNRKTHLRTNNYGPDDA</sequence>
<dbReference type="InterPro" id="IPR023616">
    <property type="entry name" value="Cyt_c_oxase-like_su1_dom"/>
</dbReference>
<dbReference type="InterPro" id="IPR036927">
    <property type="entry name" value="Cyt_c_oxase-like_su1_sf"/>
</dbReference>
<feature type="transmembrane region" description="Helical" evidence="6">
    <location>
        <begin position="30"/>
        <end position="54"/>
    </location>
</feature>
<dbReference type="GO" id="GO:0004129">
    <property type="term" value="F:cytochrome-c oxidase activity"/>
    <property type="evidence" value="ECO:0007669"/>
    <property type="project" value="InterPro"/>
</dbReference>
<name>X0Z5G3_9ZZZZ</name>
<gene>
    <name evidence="8" type="ORF">S01H4_18736</name>
</gene>
<dbReference type="PANTHER" id="PTHR10422">
    <property type="entry name" value="CYTOCHROME C OXIDASE SUBUNIT 1"/>
    <property type="match status" value="1"/>
</dbReference>
<feature type="transmembrane region" description="Helical" evidence="6">
    <location>
        <begin position="159"/>
        <end position="181"/>
    </location>
</feature>
<dbReference type="GO" id="GO:0022904">
    <property type="term" value="P:respiratory electron transport chain"/>
    <property type="evidence" value="ECO:0007669"/>
    <property type="project" value="TreeGrafter"/>
</dbReference>
<evidence type="ECO:0000313" key="8">
    <source>
        <dbReference type="EMBL" id="GAG53637.1"/>
    </source>
</evidence>
<evidence type="ECO:0000256" key="4">
    <source>
        <dbReference type="ARBA" id="ARBA00023136"/>
    </source>
</evidence>
<dbReference type="GO" id="GO:0015990">
    <property type="term" value="P:electron transport coupled proton transport"/>
    <property type="evidence" value="ECO:0007669"/>
    <property type="project" value="TreeGrafter"/>
</dbReference>
<evidence type="ECO:0000259" key="7">
    <source>
        <dbReference type="PROSITE" id="PS50855"/>
    </source>
</evidence>
<dbReference type="InterPro" id="IPR023615">
    <property type="entry name" value="Cyt_c_Oxase_su1_BS"/>
</dbReference>
<dbReference type="PRINTS" id="PR01165">
    <property type="entry name" value="CYCOXIDASEI"/>
</dbReference>
<keyword evidence="3 6" id="KW-1133">Transmembrane helix</keyword>
<dbReference type="GO" id="GO:0020037">
    <property type="term" value="F:heme binding"/>
    <property type="evidence" value="ECO:0007669"/>
    <property type="project" value="InterPro"/>
</dbReference>
<feature type="compositionally biased region" description="Basic residues" evidence="5">
    <location>
        <begin position="243"/>
        <end position="252"/>
    </location>
</feature>
<dbReference type="AlphaFoldDB" id="X0Z5G3"/>
<keyword evidence="4 6" id="KW-0472">Membrane</keyword>
<dbReference type="CDD" id="cd00919">
    <property type="entry name" value="Heme_Cu_Oxidase_I"/>
    <property type="match status" value="1"/>
</dbReference>
<evidence type="ECO:0000256" key="2">
    <source>
        <dbReference type="ARBA" id="ARBA00022692"/>
    </source>
</evidence>
<feature type="transmembrane region" description="Helical" evidence="6">
    <location>
        <begin position="193"/>
        <end position="211"/>
    </location>
</feature>
<comment type="caution">
    <text evidence="8">The sequence shown here is derived from an EMBL/GenBank/DDBJ whole genome shotgun (WGS) entry which is preliminary data.</text>
</comment>